<dbReference type="EMBL" id="PQFF01000423">
    <property type="protein sequence ID" value="RHZ51059.1"/>
    <property type="molecule type" value="Genomic_DNA"/>
</dbReference>
<feature type="region of interest" description="Disordered" evidence="1">
    <location>
        <begin position="61"/>
        <end position="86"/>
    </location>
</feature>
<organism evidence="2 3">
    <name type="scientific">Diversispora epigaea</name>
    <dbReference type="NCBI Taxonomy" id="1348612"/>
    <lineage>
        <taxon>Eukaryota</taxon>
        <taxon>Fungi</taxon>
        <taxon>Fungi incertae sedis</taxon>
        <taxon>Mucoromycota</taxon>
        <taxon>Glomeromycotina</taxon>
        <taxon>Glomeromycetes</taxon>
        <taxon>Diversisporales</taxon>
        <taxon>Diversisporaceae</taxon>
        <taxon>Diversispora</taxon>
    </lineage>
</organism>
<reference evidence="2 3" key="1">
    <citation type="submission" date="2018-08" db="EMBL/GenBank/DDBJ databases">
        <title>Genome and evolution of the arbuscular mycorrhizal fungus Diversispora epigaea (formerly Glomus versiforme) and its bacterial endosymbionts.</title>
        <authorList>
            <person name="Sun X."/>
            <person name="Fei Z."/>
            <person name="Harrison M."/>
        </authorList>
    </citation>
    <scope>NUCLEOTIDE SEQUENCE [LARGE SCALE GENOMIC DNA]</scope>
    <source>
        <strain evidence="2 3">IT104</strain>
    </source>
</reference>
<evidence type="ECO:0000256" key="1">
    <source>
        <dbReference type="SAM" id="MobiDB-lite"/>
    </source>
</evidence>
<dbReference type="OrthoDB" id="2414061at2759"/>
<dbReference type="Proteomes" id="UP000266861">
    <property type="component" value="Unassembled WGS sequence"/>
</dbReference>
<dbReference type="AlphaFoldDB" id="A0A397GLD3"/>
<feature type="compositionally biased region" description="Basic and acidic residues" evidence="1">
    <location>
        <begin position="73"/>
        <end position="86"/>
    </location>
</feature>
<evidence type="ECO:0000313" key="2">
    <source>
        <dbReference type="EMBL" id="RHZ51059.1"/>
    </source>
</evidence>
<evidence type="ECO:0008006" key="4">
    <source>
        <dbReference type="Google" id="ProtNLM"/>
    </source>
</evidence>
<keyword evidence="3" id="KW-1185">Reference proteome</keyword>
<comment type="caution">
    <text evidence="2">The sequence shown here is derived from an EMBL/GenBank/DDBJ whole genome shotgun (WGS) entry which is preliminary data.</text>
</comment>
<name>A0A397GLD3_9GLOM</name>
<accession>A0A397GLD3</accession>
<evidence type="ECO:0000313" key="3">
    <source>
        <dbReference type="Proteomes" id="UP000266861"/>
    </source>
</evidence>
<gene>
    <name evidence="2" type="ORF">Glove_485g25</name>
</gene>
<proteinExistence type="predicted"/>
<protein>
    <recommendedName>
        <fullName evidence="4">DDE-1 domain-containing protein</fullName>
    </recommendedName>
</protein>
<sequence length="492" mass="58518">MEKIWEKSKKVPKEKVTFTISIIQYLLSPKVENIKIDNEAIRKRMKKNIKKLEKGETIEFKEKSDEESELEEESKKEKKKEGEERKLGEERILEEEKGRKKRQEGEERWEEEKRQEAWDKKLIKIISGGPKEALILWTEGAIQANVNITNEIFSLKALEFAFLCNENKFKEASSAPFQNLDEMRNKINQILENYDFQNIFNCDETGLFWKMRPNINYYWNLKSWMQTQYRKLFLNNRVKAFDKYNEYGIEPVKINIKKCIKYIACAWNNVTESTIKNCWQKTVLIDKLNLGNFLSVNEFIYYDSTVITMEIRTNDEISAATQYRKLFLNNRVKAFDKYNEYGIEPVKINIKKCIKYIACAWNNVTESTIKNCWQKTGILPKTDEINLDNMRFNTVITMEIRTNDEISAAVLPNKEDEIKEDSDPLSIITHNEAIESYDKIILYLEQQKENFDTKKDEIKYVKKLKKEAVRYHFFSMKQSNLNSFIDDFNDDY</sequence>